<gene>
    <name evidence="2" type="ORF">BU23DRAFT_575590</name>
</gene>
<feature type="compositionally biased region" description="Acidic residues" evidence="1">
    <location>
        <begin position="132"/>
        <end position="145"/>
    </location>
</feature>
<proteinExistence type="predicted"/>
<sequence>MTPARYGIIRGVMSLNKGAIAATAASLEWGSIMRGLFILDLSSHPLPPPRRAYAAPAAAAAAATNTAVAADATTAVGPSGQRIVWGDDDDDDMGWGGFPAGPPSASLSPPAHPSPLASPITFADMAWGFGPFDEEDEDEEEEDEGLASRPPTQGVAATMGGAIGAAAPAGPLATAVAAVPQ</sequence>
<feature type="non-terminal residue" evidence="2">
    <location>
        <position position="181"/>
    </location>
</feature>
<feature type="compositionally biased region" description="Low complexity" evidence="1">
    <location>
        <begin position="103"/>
        <end position="119"/>
    </location>
</feature>
<dbReference type="Proteomes" id="UP000800036">
    <property type="component" value="Unassembled WGS sequence"/>
</dbReference>
<keyword evidence="3" id="KW-1185">Reference proteome</keyword>
<organism evidence="2 3">
    <name type="scientific">Bimuria novae-zelandiae CBS 107.79</name>
    <dbReference type="NCBI Taxonomy" id="1447943"/>
    <lineage>
        <taxon>Eukaryota</taxon>
        <taxon>Fungi</taxon>
        <taxon>Dikarya</taxon>
        <taxon>Ascomycota</taxon>
        <taxon>Pezizomycotina</taxon>
        <taxon>Dothideomycetes</taxon>
        <taxon>Pleosporomycetidae</taxon>
        <taxon>Pleosporales</taxon>
        <taxon>Massarineae</taxon>
        <taxon>Didymosphaeriaceae</taxon>
        <taxon>Bimuria</taxon>
    </lineage>
</organism>
<name>A0A6A5UIK2_9PLEO</name>
<accession>A0A6A5UIK2</accession>
<evidence type="ECO:0000256" key="1">
    <source>
        <dbReference type="SAM" id="MobiDB-lite"/>
    </source>
</evidence>
<dbReference type="AlphaFoldDB" id="A0A6A5UIK2"/>
<evidence type="ECO:0000313" key="2">
    <source>
        <dbReference type="EMBL" id="KAF1964618.1"/>
    </source>
</evidence>
<protein>
    <submittedName>
        <fullName evidence="2">Uncharacterized protein</fullName>
    </submittedName>
</protein>
<reference evidence="2" key="1">
    <citation type="journal article" date="2020" name="Stud. Mycol.">
        <title>101 Dothideomycetes genomes: a test case for predicting lifestyles and emergence of pathogens.</title>
        <authorList>
            <person name="Haridas S."/>
            <person name="Albert R."/>
            <person name="Binder M."/>
            <person name="Bloem J."/>
            <person name="Labutti K."/>
            <person name="Salamov A."/>
            <person name="Andreopoulos B."/>
            <person name="Baker S."/>
            <person name="Barry K."/>
            <person name="Bills G."/>
            <person name="Bluhm B."/>
            <person name="Cannon C."/>
            <person name="Castanera R."/>
            <person name="Culley D."/>
            <person name="Daum C."/>
            <person name="Ezra D."/>
            <person name="Gonzalez J."/>
            <person name="Henrissat B."/>
            <person name="Kuo A."/>
            <person name="Liang C."/>
            <person name="Lipzen A."/>
            <person name="Lutzoni F."/>
            <person name="Magnuson J."/>
            <person name="Mondo S."/>
            <person name="Nolan M."/>
            <person name="Ohm R."/>
            <person name="Pangilinan J."/>
            <person name="Park H.-J."/>
            <person name="Ramirez L."/>
            <person name="Alfaro M."/>
            <person name="Sun H."/>
            <person name="Tritt A."/>
            <person name="Yoshinaga Y."/>
            <person name="Zwiers L.-H."/>
            <person name="Turgeon B."/>
            <person name="Goodwin S."/>
            <person name="Spatafora J."/>
            <person name="Crous P."/>
            <person name="Grigoriev I."/>
        </authorList>
    </citation>
    <scope>NUCLEOTIDE SEQUENCE</scope>
    <source>
        <strain evidence="2">CBS 107.79</strain>
    </source>
</reference>
<feature type="region of interest" description="Disordered" evidence="1">
    <location>
        <begin position="87"/>
        <end position="160"/>
    </location>
</feature>
<evidence type="ECO:0000313" key="3">
    <source>
        <dbReference type="Proteomes" id="UP000800036"/>
    </source>
</evidence>
<dbReference type="EMBL" id="ML976781">
    <property type="protein sequence ID" value="KAF1964618.1"/>
    <property type="molecule type" value="Genomic_DNA"/>
</dbReference>